<evidence type="ECO:0000313" key="11">
    <source>
        <dbReference type="EMBL" id="GMH07657.1"/>
    </source>
</evidence>
<keyword evidence="9" id="KW-0812">Transmembrane</keyword>
<evidence type="ECO:0000259" key="10">
    <source>
        <dbReference type="PROSITE" id="PS51473"/>
    </source>
</evidence>
<evidence type="ECO:0000256" key="6">
    <source>
        <dbReference type="ARBA" id="ARBA00023157"/>
    </source>
</evidence>
<evidence type="ECO:0000256" key="4">
    <source>
        <dbReference type="ARBA" id="ARBA00022737"/>
    </source>
</evidence>
<dbReference type="GO" id="GO:0010497">
    <property type="term" value="P:plasmodesmata-mediated intercellular transport"/>
    <property type="evidence" value="ECO:0007669"/>
    <property type="project" value="TreeGrafter"/>
</dbReference>
<keyword evidence="5" id="KW-0965">Cell junction</keyword>
<dbReference type="InterPro" id="IPR002902">
    <property type="entry name" value="GNK2"/>
</dbReference>
<dbReference type="PANTHER" id="PTHR32080:SF6">
    <property type="entry name" value="PLASMODESMATA-LOCATED PROTEIN 4"/>
    <property type="match status" value="1"/>
</dbReference>
<dbReference type="GO" id="GO:0009506">
    <property type="term" value="C:plasmodesma"/>
    <property type="evidence" value="ECO:0007669"/>
    <property type="project" value="UniProtKB-SubCell"/>
</dbReference>
<feature type="transmembrane region" description="Helical" evidence="9">
    <location>
        <begin position="239"/>
        <end position="257"/>
    </location>
</feature>
<evidence type="ECO:0000256" key="1">
    <source>
        <dbReference type="ARBA" id="ARBA00004251"/>
    </source>
</evidence>
<evidence type="ECO:0000256" key="8">
    <source>
        <dbReference type="ARBA" id="ARBA00038393"/>
    </source>
</evidence>
<comment type="caution">
    <text evidence="11">The sequence shown here is derived from an EMBL/GenBank/DDBJ whole genome shotgun (WGS) entry which is preliminary data.</text>
</comment>
<dbReference type="InterPro" id="IPR051378">
    <property type="entry name" value="Cell2Cell_Antifungal"/>
</dbReference>
<dbReference type="EMBL" id="BSYO01000007">
    <property type="protein sequence ID" value="GMH07657.1"/>
    <property type="molecule type" value="Genomic_DNA"/>
</dbReference>
<dbReference type="PROSITE" id="PS51473">
    <property type="entry name" value="GNK2"/>
    <property type="match status" value="1"/>
</dbReference>
<name>A0AAD3SAX9_NEPGR</name>
<evidence type="ECO:0000313" key="12">
    <source>
        <dbReference type="Proteomes" id="UP001279734"/>
    </source>
</evidence>
<keyword evidence="9" id="KW-0472">Membrane</keyword>
<dbReference type="GO" id="GO:0005886">
    <property type="term" value="C:plasma membrane"/>
    <property type="evidence" value="ECO:0007669"/>
    <property type="project" value="UniProtKB-SubCell"/>
</dbReference>
<keyword evidence="6" id="KW-1015">Disulfide bond</keyword>
<protein>
    <recommendedName>
        <fullName evidence="10">Gnk2-homologous domain-containing protein</fullName>
    </recommendedName>
</protein>
<dbReference type="Pfam" id="PF01657">
    <property type="entry name" value="Stress-antifung"/>
    <property type="match status" value="1"/>
</dbReference>
<dbReference type="Proteomes" id="UP001279734">
    <property type="component" value="Unassembled WGS sequence"/>
</dbReference>
<evidence type="ECO:0000256" key="3">
    <source>
        <dbReference type="ARBA" id="ARBA00022729"/>
    </source>
</evidence>
<feature type="domain" description="Gnk2-homologous" evidence="10">
    <location>
        <begin position="35"/>
        <end position="139"/>
    </location>
</feature>
<comment type="similarity">
    <text evidence="8">Belongs to the cysteine-rich repeat secretory protein family. Plasmodesmata-located proteins (PDLD) subfamily.</text>
</comment>
<proteinExistence type="inferred from homology"/>
<keyword evidence="12" id="KW-1185">Reference proteome</keyword>
<keyword evidence="9" id="KW-1133">Transmembrane helix</keyword>
<evidence type="ECO:0000256" key="7">
    <source>
        <dbReference type="ARBA" id="ARBA00024184"/>
    </source>
</evidence>
<dbReference type="PANTHER" id="PTHR32080">
    <property type="entry name" value="ANTIFUNGAL PROTEIN GINKBILOBIN-2-LIKE"/>
    <property type="match status" value="1"/>
</dbReference>
<dbReference type="CDD" id="cd23509">
    <property type="entry name" value="Gnk2-like"/>
    <property type="match status" value="1"/>
</dbReference>
<dbReference type="Gene3D" id="3.30.430.20">
    <property type="entry name" value="Gnk2 domain, C-X8-C-X2-C motif"/>
    <property type="match status" value="1"/>
</dbReference>
<sequence length="270" mass="29781">MSILSHFSLSPLYTLIFFISCGLLLPSSNAILNHNALIYKYCATRRFSDLNGSYSRSLSTLFQELLTRSSQSKFYSSVVKGDNDSGLPLSGHFQCGRDLNNQECYDCVRGISSNTMCADSVAARIQLSGCHLQYEFDGPDVSSPGFTYKVCDESHAVPYGFEEMRNAAFEALESGVGSDTKGSYAINYGSFLSRLSVKLVYEGQVFMDVCFFSYECGPNDILNRTNTEKKSSKQNSGKLIAITVGSAALVAIALVYFRFLRSYKKGNDDV</sequence>
<dbReference type="InterPro" id="IPR038408">
    <property type="entry name" value="GNK2_sf"/>
</dbReference>
<dbReference type="GO" id="GO:0046739">
    <property type="term" value="P:transport of virus in multicellular host"/>
    <property type="evidence" value="ECO:0007669"/>
    <property type="project" value="TreeGrafter"/>
</dbReference>
<evidence type="ECO:0000256" key="5">
    <source>
        <dbReference type="ARBA" id="ARBA00022949"/>
    </source>
</evidence>
<dbReference type="AlphaFoldDB" id="A0AAD3SAX9"/>
<organism evidence="11 12">
    <name type="scientific">Nepenthes gracilis</name>
    <name type="common">Slender pitcher plant</name>
    <dbReference type="NCBI Taxonomy" id="150966"/>
    <lineage>
        <taxon>Eukaryota</taxon>
        <taxon>Viridiplantae</taxon>
        <taxon>Streptophyta</taxon>
        <taxon>Embryophyta</taxon>
        <taxon>Tracheophyta</taxon>
        <taxon>Spermatophyta</taxon>
        <taxon>Magnoliopsida</taxon>
        <taxon>eudicotyledons</taxon>
        <taxon>Gunneridae</taxon>
        <taxon>Pentapetalae</taxon>
        <taxon>Caryophyllales</taxon>
        <taxon>Nepenthaceae</taxon>
        <taxon>Nepenthes</taxon>
    </lineage>
</organism>
<evidence type="ECO:0000256" key="2">
    <source>
        <dbReference type="ARBA" id="ARBA00022581"/>
    </source>
</evidence>
<reference evidence="11" key="1">
    <citation type="submission" date="2023-05" db="EMBL/GenBank/DDBJ databases">
        <title>Nepenthes gracilis genome sequencing.</title>
        <authorList>
            <person name="Fukushima K."/>
        </authorList>
    </citation>
    <scope>NUCLEOTIDE SEQUENCE</scope>
    <source>
        <strain evidence="11">SING2019-196</strain>
    </source>
</reference>
<comment type="subcellular location">
    <subcellularLocation>
        <location evidence="7">Cell junction</location>
        <location evidence="7">Plasmodesma</location>
    </subcellularLocation>
    <subcellularLocation>
        <location evidence="1">Cell membrane</location>
        <topology evidence="1">Single-pass type I membrane protein</topology>
    </subcellularLocation>
</comment>
<accession>A0AAD3SAX9</accession>
<keyword evidence="3" id="KW-0732">Signal</keyword>
<keyword evidence="2" id="KW-0945">Host-virus interaction</keyword>
<gene>
    <name evidence="11" type="ORF">Nepgr_009497</name>
</gene>
<evidence type="ECO:0000256" key="9">
    <source>
        <dbReference type="SAM" id="Phobius"/>
    </source>
</evidence>
<keyword evidence="4" id="KW-0677">Repeat</keyword>